<proteinExistence type="predicted"/>
<keyword evidence="3" id="KW-1185">Reference proteome</keyword>
<comment type="caution">
    <text evidence="2">The sequence shown here is derived from an EMBL/GenBank/DDBJ whole genome shotgun (WGS) entry which is preliminary data.</text>
</comment>
<feature type="compositionally biased region" description="Polar residues" evidence="1">
    <location>
        <begin position="19"/>
        <end position="47"/>
    </location>
</feature>
<dbReference type="EMBL" id="LAVV01001810">
    <property type="protein sequence ID" value="KNZ63297.1"/>
    <property type="molecule type" value="Genomic_DNA"/>
</dbReference>
<evidence type="ECO:0000256" key="1">
    <source>
        <dbReference type="SAM" id="MobiDB-lite"/>
    </source>
</evidence>
<dbReference type="Proteomes" id="UP000037035">
    <property type="component" value="Unassembled WGS sequence"/>
</dbReference>
<feature type="region of interest" description="Disordered" evidence="1">
    <location>
        <begin position="1"/>
        <end position="47"/>
    </location>
</feature>
<dbReference type="VEuPathDB" id="FungiDB:VP01_1162g11"/>
<protein>
    <submittedName>
        <fullName evidence="2">Uncharacterized protein</fullName>
    </submittedName>
</protein>
<accession>A0A0L6VRL9</accession>
<dbReference type="AlphaFoldDB" id="A0A0L6VRL9"/>
<evidence type="ECO:0000313" key="3">
    <source>
        <dbReference type="Proteomes" id="UP000037035"/>
    </source>
</evidence>
<reference evidence="2 3" key="1">
    <citation type="submission" date="2015-08" db="EMBL/GenBank/DDBJ databases">
        <title>Next Generation Sequencing and Analysis of the Genome of Puccinia sorghi L Schw, the Causal Agent of Maize Common Rust.</title>
        <authorList>
            <person name="Rochi L."/>
            <person name="Burguener G."/>
            <person name="Darino M."/>
            <person name="Turjanski A."/>
            <person name="Kreff E."/>
            <person name="Dieguez M.J."/>
            <person name="Sacco F."/>
        </authorList>
    </citation>
    <scope>NUCLEOTIDE SEQUENCE [LARGE SCALE GENOMIC DNA]</scope>
    <source>
        <strain evidence="2 3">RO10H11247</strain>
    </source>
</reference>
<sequence>MNRPPGLEDNPGRPPQQKFPLQNSYTNRQGGTWTSPNNSRGLNPQYHQASPGPYYNYPGYSNGLNYPSTPGACPALLLPESCTQLSASNKCKPRRTPEQIRIAEAMIAQKKVQKATKKAGIVQKKAATKLAKELIKAGKLLALVKIIQDEYEGLSKRPGFTPFGKYFLANDHHKVDFPLLEKVKNDSLEAVAAGLSSSCR</sequence>
<name>A0A0L6VRL9_9BASI</name>
<gene>
    <name evidence="2" type="ORF">VP01_1162g11</name>
</gene>
<evidence type="ECO:0000313" key="2">
    <source>
        <dbReference type="EMBL" id="KNZ63297.1"/>
    </source>
</evidence>
<organism evidence="2 3">
    <name type="scientific">Puccinia sorghi</name>
    <dbReference type="NCBI Taxonomy" id="27349"/>
    <lineage>
        <taxon>Eukaryota</taxon>
        <taxon>Fungi</taxon>
        <taxon>Dikarya</taxon>
        <taxon>Basidiomycota</taxon>
        <taxon>Pucciniomycotina</taxon>
        <taxon>Pucciniomycetes</taxon>
        <taxon>Pucciniales</taxon>
        <taxon>Pucciniaceae</taxon>
        <taxon>Puccinia</taxon>
    </lineage>
</organism>